<evidence type="ECO:0000313" key="3">
    <source>
        <dbReference type="Proteomes" id="UP001499930"/>
    </source>
</evidence>
<feature type="compositionally biased region" description="Polar residues" evidence="1">
    <location>
        <begin position="13"/>
        <end position="23"/>
    </location>
</feature>
<name>A0ABN3XS82_9ACTN</name>
<dbReference type="RefSeq" id="WP_344887010.1">
    <property type="nucleotide sequence ID" value="NZ_BAAAWD010000002.1"/>
</dbReference>
<feature type="region of interest" description="Disordered" evidence="1">
    <location>
        <begin position="91"/>
        <end position="115"/>
    </location>
</feature>
<evidence type="ECO:0000313" key="2">
    <source>
        <dbReference type="EMBL" id="GAA2986246.1"/>
    </source>
</evidence>
<feature type="compositionally biased region" description="Basic and acidic residues" evidence="1">
    <location>
        <begin position="24"/>
        <end position="40"/>
    </location>
</feature>
<feature type="region of interest" description="Disordered" evidence="1">
    <location>
        <begin position="1"/>
        <end position="47"/>
    </location>
</feature>
<organism evidence="2 3">
    <name type="scientific">Streptosporangium longisporum</name>
    <dbReference type="NCBI Taxonomy" id="46187"/>
    <lineage>
        <taxon>Bacteria</taxon>
        <taxon>Bacillati</taxon>
        <taxon>Actinomycetota</taxon>
        <taxon>Actinomycetes</taxon>
        <taxon>Streptosporangiales</taxon>
        <taxon>Streptosporangiaceae</taxon>
        <taxon>Streptosporangium</taxon>
    </lineage>
</organism>
<proteinExistence type="predicted"/>
<protein>
    <submittedName>
        <fullName evidence="2">Uncharacterized protein</fullName>
    </submittedName>
</protein>
<reference evidence="2 3" key="1">
    <citation type="journal article" date="2019" name="Int. J. Syst. Evol. Microbiol.">
        <title>The Global Catalogue of Microorganisms (GCM) 10K type strain sequencing project: providing services to taxonomists for standard genome sequencing and annotation.</title>
        <authorList>
            <consortium name="The Broad Institute Genomics Platform"/>
            <consortium name="The Broad Institute Genome Sequencing Center for Infectious Disease"/>
            <person name="Wu L."/>
            <person name="Ma J."/>
        </authorList>
    </citation>
    <scope>NUCLEOTIDE SEQUENCE [LARGE SCALE GENOMIC DNA]</scope>
    <source>
        <strain evidence="2 3">JCM 3106</strain>
    </source>
</reference>
<keyword evidence="3" id="KW-1185">Reference proteome</keyword>
<dbReference type="Proteomes" id="UP001499930">
    <property type="component" value="Unassembled WGS sequence"/>
</dbReference>
<feature type="compositionally biased region" description="Basic and acidic residues" evidence="1">
    <location>
        <begin position="94"/>
        <end position="104"/>
    </location>
</feature>
<sequence length="115" mass="12245">MGARALHAHAYSGQGQVGETSQEGSERSAERGSQREHEGPRGGGVAARFAGTCVGCGQGYPVQTLIEKVEQGWAHPACAEAIRARAQILAGETYRGHKEPDWRRGSSPSSMRTAR</sequence>
<evidence type="ECO:0000256" key="1">
    <source>
        <dbReference type="SAM" id="MobiDB-lite"/>
    </source>
</evidence>
<feature type="compositionally biased region" description="Polar residues" evidence="1">
    <location>
        <begin position="106"/>
        <end position="115"/>
    </location>
</feature>
<gene>
    <name evidence="2" type="ORF">GCM10017559_02320</name>
</gene>
<comment type="caution">
    <text evidence="2">The sequence shown here is derived from an EMBL/GenBank/DDBJ whole genome shotgun (WGS) entry which is preliminary data.</text>
</comment>
<accession>A0ABN3XS82</accession>
<dbReference type="EMBL" id="BAAAWD010000002">
    <property type="protein sequence ID" value="GAA2986246.1"/>
    <property type="molecule type" value="Genomic_DNA"/>
</dbReference>